<dbReference type="PANTHER" id="PTHR43180:SF66">
    <property type="entry name" value="SHORT-CHAIN DEHYDROGENASE_REDUCTASE FAMILY PROTEIN"/>
    <property type="match status" value="1"/>
</dbReference>
<name>M5AB53_LEVBR</name>
<dbReference type="PRINTS" id="PR00081">
    <property type="entry name" value="GDHRDH"/>
</dbReference>
<dbReference type="Proteomes" id="UP000012042">
    <property type="component" value="Chromosome"/>
</dbReference>
<dbReference type="PROSITE" id="PS00061">
    <property type="entry name" value="ADH_SHORT"/>
    <property type="match status" value="1"/>
</dbReference>
<dbReference type="InterPro" id="IPR020904">
    <property type="entry name" value="Sc_DH/Rdtase_CS"/>
</dbReference>
<dbReference type="InterPro" id="IPR002347">
    <property type="entry name" value="SDR_fam"/>
</dbReference>
<dbReference type="GO" id="GO:0008206">
    <property type="term" value="P:bile acid metabolic process"/>
    <property type="evidence" value="ECO:0007669"/>
    <property type="project" value="UniProtKB-ARBA"/>
</dbReference>
<dbReference type="EMBL" id="AP012167">
    <property type="protein sequence ID" value="BAN06023.1"/>
    <property type="molecule type" value="Genomic_DNA"/>
</dbReference>
<keyword evidence="2" id="KW-0560">Oxidoreductase</keyword>
<dbReference type="CDD" id="cd05233">
    <property type="entry name" value="SDR_c"/>
    <property type="match status" value="1"/>
</dbReference>
<protein>
    <submittedName>
        <fullName evidence="3">Levodione reductase</fullName>
    </submittedName>
</protein>
<dbReference type="PANTHER" id="PTHR43180">
    <property type="entry name" value="3-OXOACYL-(ACYL-CARRIER-PROTEIN) REDUCTASE (AFU_ORTHOLOGUE AFUA_6G11210)"/>
    <property type="match status" value="1"/>
</dbReference>
<dbReference type="Gene3D" id="3.40.50.720">
    <property type="entry name" value="NAD(P)-binding Rossmann-like Domain"/>
    <property type="match status" value="1"/>
</dbReference>
<dbReference type="FunFam" id="3.40.50.720:FF:000084">
    <property type="entry name" value="Short-chain dehydrogenase reductase"/>
    <property type="match status" value="1"/>
</dbReference>
<accession>M5AB53</accession>
<dbReference type="PRINTS" id="PR00080">
    <property type="entry name" value="SDRFAMILY"/>
</dbReference>
<dbReference type="HOGENOM" id="CLU_010194_1_0_9"/>
<dbReference type="GO" id="GO:0016491">
    <property type="term" value="F:oxidoreductase activity"/>
    <property type="evidence" value="ECO:0007669"/>
    <property type="project" value="UniProtKB-KW"/>
</dbReference>
<dbReference type="AlphaFoldDB" id="M5AB53"/>
<organism evidence="3 4">
    <name type="scientific">Levilactobacillus brevis KB290</name>
    <dbReference type="NCBI Taxonomy" id="1001583"/>
    <lineage>
        <taxon>Bacteria</taxon>
        <taxon>Bacillati</taxon>
        <taxon>Bacillota</taxon>
        <taxon>Bacilli</taxon>
        <taxon>Lactobacillales</taxon>
        <taxon>Lactobacillaceae</taxon>
        <taxon>Levilactobacillus</taxon>
    </lineage>
</organism>
<dbReference type="KEGG" id="lbk:LVISKB_0388"/>
<proteinExistence type="inferred from homology"/>
<dbReference type="NCBIfam" id="NF005559">
    <property type="entry name" value="PRK07231.1"/>
    <property type="match status" value="1"/>
</dbReference>
<comment type="similarity">
    <text evidence="1">Belongs to the short-chain dehydrogenases/reductases (SDR) family.</text>
</comment>
<evidence type="ECO:0000313" key="3">
    <source>
        <dbReference type="EMBL" id="BAN06023.1"/>
    </source>
</evidence>
<evidence type="ECO:0000256" key="2">
    <source>
        <dbReference type="ARBA" id="ARBA00023002"/>
    </source>
</evidence>
<dbReference type="PATRIC" id="fig|1001583.3.peg.378"/>
<evidence type="ECO:0000256" key="1">
    <source>
        <dbReference type="ARBA" id="ARBA00006484"/>
    </source>
</evidence>
<sequence length="257" mass="26691">MSWMVQQLVDKVAIITGAGSGMGRSMAELFAKEGAKIVAADINQDRLNEVVTAITTAGGQAIASVTNVTKEADVVAMVQSAVDHFGRLDILVNNAGIMDNMAPVGTLTNELWDKVMTVNTTSVMLATREVLKIFTKQKSGVILNIASVGGLGGGRAGAAYTASKHAVVGLTKNTAYMYENMGIRTNAIAPGGIKTNIAESMTGVDQEGMARQNVGMPLSPEPGTSAEIAQTALFLCSDAASYVNGTVVPVDGGWTSY</sequence>
<evidence type="ECO:0000313" key="4">
    <source>
        <dbReference type="Proteomes" id="UP000012042"/>
    </source>
</evidence>
<dbReference type="InterPro" id="IPR036291">
    <property type="entry name" value="NAD(P)-bd_dom_sf"/>
</dbReference>
<dbReference type="Pfam" id="PF13561">
    <property type="entry name" value="adh_short_C2"/>
    <property type="match status" value="1"/>
</dbReference>
<dbReference type="SUPFAM" id="SSF51735">
    <property type="entry name" value="NAD(P)-binding Rossmann-fold domains"/>
    <property type="match status" value="1"/>
</dbReference>
<gene>
    <name evidence="3" type="ORF">LVISKB_0388</name>
</gene>
<reference evidence="3 4" key="1">
    <citation type="journal article" date="2013" name="PLoS ONE">
        <title>Genomic Analysis by Deep Sequencing of the Probiotic Lactobacillus brevis KB290 Harboring Nine Plasmids Reveals Genomic Stability.</title>
        <authorList>
            <person name="Fukao M."/>
            <person name="Oshima K."/>
            <person name="Morita H."/>
            <person name="Toh H."/>
            <person name="Suda W."/>
            <person name="Kim S.W."/>
            <person name="Suzuki S."/>
            <person name="Yakabe T."/>
            <person name="Hattori M."/>
            <person name="Yajima N."/>
        </authorList>
    </citation>
    <scope>NUCLEOTIDE SEQUENCE [LARGE SCALE GENOMIC DNA]</scope>
    <source>
        <strain evidence="3 4">KB290</strain>
    </source>
</reference>